<evidence type="ECO:0000313" key="2">
    <source>
        <dbReference type="EMBL" id="NWR49782.1"/>
    </source>
</evidence>
<dbReference type="OrthoDB" id="9933290at2759"/>
<keyword evidence="3" id="KW-1185">Reference proteome</keyword>
<feature type="compositionally biased region" description="Polar residues" evidence="1">
    <location>
        <begin position="272"/>
        <end position="282"/>
    </location>
</feature>
<protein>
    <submittedName>
        <fullName evidence="2">SLX4I protein</fullName>
    </submittedName>
</protein>
<feature type="compositionally biased region" description="Polar residues" evidence="1">
    <location>
        <begin position="315"/>
        <end position="331"/>
    </location>
</feature>
<dbReference type="EMBL" id="VWZN01015902">
    <property type="protein sequence ID" value="NWR49782.1"/>
    <property type="molecule type" value="Genomic_DNA"/>
</dbReference>
<proteinExistence type="predicted"/>
<dbReference type="Proteomes" id="UP000529728">
    <property type="component" value="Unassembled WGS sequence"/>
</dbReference>
<organism evidence="2 3">
    <name type="scientific">Regulus satrapa</name>
    <name type="common">Golden-crowned kinglet</name>
    <dbReference type="NCBI Taxonomy" id="13245"/>
    <lineage>
        <taxon>Eukaryota</taxon>
        <taxon>Metazoa</taxon>
        <taxon>Chordata</taxon>
        <taxon>Craniata</taxon>
        <taxon>Vertebrata</taxon>
        <taxon>Euteleostomi</taxon>
        <taxon>Archelosauria</taxon>
        <taxon>Archosauria</taxon>
        <taxon>Dinosauria</taxon>
        <taxon>Saurischia</taxon>
        <taxon>Theropoda</taxon>
        <taxon>Coelurosauria</taxon>
        <taxon>Aves</taxon>
        <taxon>Neognathae</taxon>
        <taxon>Neoaves</taxon>
        <taxon>Telluraves</taxon>
        <taxon>Australaves</taxon>
        <taxon>Passeriformes</taxon>
        <taxon>Regulidae</taxon>
        <taxon>Regulus</taxon>
    </lineage>
</organism>
<feature type="compositionally biased region" description="Polar residues" evidence="1">
    <location>
        <begin position="379"/>
        <end position="396"/>
    </location>
</feature>
<feature type="non-terminal residue" evidence="2">
    <location>
        <position position="440"/>
    </location>
</feature>
<evidence type="ECO:0000313" key="3">
    <source>
        <dbReference type="Proteomes" id="UP000529728"/>
    </source>
</evidence>
<dbReference type="PANTHER" id="PTHR28557:SF1">
    <property type="entry name" value="PROTEIN SLX4IP"/>
    <property type="match status" value="1"/>
</dbReference>
<accession>A0A7K4XS54</accession>
<reference evidence="2 3" key="1">
    <citation type="submission" date="2019-09" db="EMBL/GenBank/DDBJ databases">
        <title>Bird 10,000 Genomes (B10K) Project - Family phase.</title>
        <authorList>
            <person name="Zhang G."/>
        </authorList>
    </citation>
    <scope>NUCLEOTIDE SEQUENCE [LARGE SCALE GENOMIC DNA]</scope>
    <source>
        <strain evidence="2">B10K-DU-001-18</strain>
        <tissue evidence="2">Muscle</tissue>
    </source>
</reference>
<feature type="compositionally biased region" description="Basic residues" evidence="1">
    <location>
        <begin position="290"/>
        <end position="303"/>
    </location>
</feature>
<dbReference type="AlphaFoldDB" id="A0A7K4XS54"/>
<dbReference type="Pfam" id="PF15744">
    <property type="entry name" value="UPF0492"/>
    <property type="match status" value="1"/>
</dbReference>
<gene>
    <name evidence="2" type="primary">Slx4ip</name>
    <name evidence="2" type="ORF">REGSAT_R08233</name>
</gene>
<evidence type="ECO:0000256" key="1">
    <source>
        <dbReference type="SAM" id="MobiDB-lite"/>
    </source>
</evidence>
<feature type="region of interest" description="Disordered" evidence="1">
    <location>
        <begin position="377"/>
        <end position="440"/>
    </location>
</feature>
<dbReference type="InterPro" id="IPR031479">
    <property type="entry name" value="SLX4IP"/>
</dbReference>
<sequence>FFLQCGNFAVLVDVHILPQGSSKDTSWFSDHEKEEVCKLLEEVVASRVKHYLEAPKQRGQWKPMEHGSSEPLFLTANSLHITAYFMKRWVNLRCALGKRYRELRLFPEKFIVCVSKLDFDPSAWTCDSGALKEELSNGTSEYFTESAENKKLKIRLSEKIKQDILRRIVKRTKPRRSSASKPQISKDSEKVYLGSADSQTENRKNDCQAPLSARPDVKRRSPGLLKDCTNTAESSLELPALEQSSGVEQGQPDGVRSQQKPRPVQWLEASLGSETPPCSSESALPAPKQSQKRGTKAQARLKTHGSEEKLGHFTKVSSAEGTSLTSVNTEMSKPDDNCLGPFLEEKTPLNSRLFSQQDVTNTVIDKTTLPLRKKPSWSLLVSSKEQASQNEPSTASEELPAVPASCPELHPVSSEKLSQKRKKEAENGLGKLKLRRLKKS</sequence>
<name>A0A7K4XS54_REGSA</name>
<comment type="caution">
    <text evidence="2">The sequence shown here is derived from an EMBL/GenBank/DDBJ whole genome shotgun (WGS) entry which is preliminary data.</text>
</comment>
<dbReference type="PANTHER" id="PTHR28557">
    <property type="entry name" value="PROTEIN SLX4IP"/>
    <property type="match status" value="1"/>
</dbReference>
<feature type="non-terminal residue" evidence="2">
    <location>
        <position position="1"/>
    </location>
</feature>
<feature type="region of interest" description="Disordered" evidence="1">
    <location>
        <begin position="171"/>
        <end position="338"/>
    </location>
</feature>